<evidence type="ECO:0000313" key="9">
    <source>
        <dbReference type="Proteomes" id="UP000695562"/>
    </source>
</evidence>
<evidence type="ECO:0000256" key="5">
    <source>
        <dbReference type="SAM" id="MobiDB-lite"/>
    </source>
</evidence>
<feature type="domain" description="Exocyst complex component Sec3 C-terminal" evidence="7">
    <location>
        <begin position="477"/>
        <end position="773"/>
    </location>
</feature>
<keyword evidence="9" id="KW-1185">Reference proteome</keyword>
<feature type="domain" description="Exocyst complex component Sec3 coiled-coil" evidence="6">
    <location>
        <begin position="109"/>
        <end position="241"/>
    </location>
</feature>
<evidence type="ECO:0000256" key="3">
    <source>
        <dbReference type="ARBA" id="ARBA00022483"/>
    </source>
</evidence>
<keyword evidence="2" id="KW-0813">Transport</keyword>
<sequence>MGDYYYSEHKRNSLTITPELKGSQGFNQSGSLYMDDNSNNPRITSTPYQSNIQAIPLPDILAVGNNKYSNSSPTSSNTTTTSVAGNIDFNDDDLEMVLQNYLSSETDVDLLTEKLGKQLSTLETEMVVGILDSGLGVNEIISHLGDKDETHLTGVTAWIEYYNKQLQDMKKYIEHIESKNNKMEVVSRNQNSLLKELDSLLKLLTLDDKTIKTLTTPDFSTSSGLENAIAASAQLKKALTTKLKSGMENMVAVKDQRKQFETYKISFSRKVSTLIESIFKVDQSKDYQKVVGEELPEHTGFYHILNSFKPLMHWLKEMDADKYPPLVAIYIKSYRSAYKHENKDFFSALGHSIIKESKDQSDFFSSGKKTVENVITGAPTSTPTKSNVKKRTIDKVFRYCLSCLETSIMAEQKFTMEFFQFHDPPRMPKKKHHHHHHNNTTANTPPTSTNTSPDQISPPPPAAAAPQQEETSPDLALDLILSEMFDGVVPELRDLVEKANDINPFYLLTMLGDTEQYISSHSQLGAEHSSFIIKILSEVQKTMKSLFNKFIDVQVEAIKATQSSLKRCGVLSHFKHFPIFVKELEKYRSKNEEESITSLINSSYYKIVVNLYGWLDSLVEKLPSDQKYRFISKLENYYFLTVKLEELNIECLLQYREQSLTRYKENLDVYTNYLIGLKFQPLMDFYSKMDELLLTLPPSDIQFQQSHSKQQYKKMVEKFKTENIEKGLLKALSNIYKNITKDSSLINVVWGHLEDVFIERYDHFQDITQQCYQQTIPVNSDQIRGLFTNILKKNPNKTK</sequence>
<evidence type="ECO:0000256" key="1">
    <source>
        <dbReference type="ARBA" id="ARBA00006518"/>
    </source>
</evidence>
<accession>A0A8J4UWD9</accession>
<dbReference type="GO" id="GO:0006893">
    <property type="term" value="P:Golgi to plasma membrane transport"/>
    <property type="evidence" value="ECO:0007669"/>
    <property type="project" value="TreeGrafter"/>
</dbReference>
<dbReference type="Pfam" id="PF20654">
    <property type="entry name" value="Sec3_C-term"/>
    <property type="match status" value="1"/>
</dbReference>
<feature type="compositionally biased region" description="Low complexity" evidence="5">
    <location>
        <begin position="439"/>
        <end position="453"/>
    </location>
</feature>
<proteinExistence type="inferred from homology"/>
<dbReference type="OrthoDB" id="27109at2759"/>
<evidence type="ECO:0000259" key="6">
    <source>
        <dbReference type="Pfam" id="PF09763"/>
    </source>
</evidence>
<keyword evidence="3" id="KW-0268">Exocytosis</keyword>
<reference evidence="8" key="1">
    <citation type="submission" date="2020-01" db="EMBL/GenBank/DDBJ databases">
        <title>Development of genomics and gene disruption for Polysphondylium violaceum indicates a role for the polyketide synthase stlB in stalk morphogenesis.</title>
        <authorList>
            <person name="Narita B."/>
            <person name="Kawabe Y."/>
            <person name="Kin K."/>
            <person name="Saito T."/>
            <person name="Gibbs R."/>
            <person name="Kuspa A."/>
            <person name="Muzny D."/>
            <person name="Queller D."/>
            <person name="Richards S."/>
            <person name="Strassman J."/>
            <person name="Sucgang R."/>
            <person name="Worley K."/>
            <person name="Schaap P."/>
        </authorList>
    </citation>
    <scope>NUCLEOTIDE SEQUENCE</scope>
    <source>
        <strain evidence="8">QSvi11</strain>
    </source>
</reference>
<feature type="compositionally biased region" description="Basic residues" evidence="5">
    <location>
        <begin position="427"/>
        <end position="438"/>
    </location>
</feature>
<evidence type="ECO:0000256" key="4">
    <source>
        <dbReference type="ARBA" id="ARBA00023054"/>
    </source>
</evidence>
<comment type="caution">
    <text evidence="8">The sequence shown here is derived from an EMBL/GenBank/DDBJ whole genome shotgun (WGS) entry which is preliminary data.</text>
</comment>
<dbReference type="PANTHER" id="PTHR16092">
    <property type="entry name" value="SEC3/SYNTAXIN-RELATED"/>
    <property type="match status" value="1"/>
</dbReference>
<comment type="similarity">
    <text evidence="1">Belongs to the SEC3 family.</text>
</comment>
<evidence type="ECO:0000259" key="7">
    <source>
        <dbReference type="Pfam" id="PF20654"/>
    </source>
</evidence>
<gene>
    <name evidence="8" type="ORF">CYY_009099</name>
</gene>
<feature type="region of interest" description="Disordered" evidence="5">
    <location>
        <begin position="425"/>
        <end position="471"/>
    </location>
</feature>
<name>A0A8J4UWD9_9MYCE</name>
<dbReference type="GO" id="GO:0000145">
    <property type="term" value="C:exocyst"/>
    <property type="evidence" value="ECO:0007669"/>
    <property type="project" value="InterPro"/>
</dbReference>
<keyword evidence="4" id="KW-0175">Coiled coil</keyword>
<dbReference type="InterPro" id="IPR019160">
    <property type="entry name" value="Sec3_CC"/>
</dbReference>
<dbReference type="GO" id="GO:0006887">
    <property type="term" value="P:exocytosis"/>
    <property type="evidence" value="ECO:0007669"/>
    <property type="project" value="UniProtKB-KW"/>
</dbReference>
<dbReference type="Proteomes" id="UP000695562">
    <property type="component" value="Unassembled WGS sequence"/>
</dbReference>
<organism evidence="8 9">
    <name type="scientific">Polysphondylium violaceum</name>
    <dbReference type="NCBI Taxonomy" id="133409"/>
    <lineage>
        <taxon>Eukaryota</taxon>
        <taxon>Amoebozoa</taxon>
        <taxon>Evosea</taxon>
        <taxon>Eumycetozoa</taxon>
        <taxon>Dictyostelia</taxon>
        <taxon>Dictyosteliales</taxon>
        <taxon>Dictyosteliaceae</taxon>
        <taxon>Polysphondylium</taxon>
    </lineage>
</organism>
<dbReference type="AlphaFoldDB" id="A0A8J4UWD9"/>
<dbReference type="GO" id="GO:0005546">
    <property type="term" value="F:phosphatidylinositol-4,5-bisphosphate binding"/>
    <property type="evidence" value="ECO:0007669"/>
    <property type="project" value="TreeGrafter"/>
</dbReference>
<dbReference type="InterPro" id="IPR048628">
    <property type="entry name" value="Sec3_C"/>
</dbReference>
<evidence type="ECO:0000256" key="2">
    <source>
        <dbReference type="ARBA" id="ARBA00022448"/>
    </source>
</evidence>
<dbReference type="GO" id="GO:0005886">
    <property type="term" value="C:plasma membrane"/>
    <property type="evidence" value="ECO:0007669"/>
    <property type="project" value="TreeGrafter"/>
</dbReference>
<dbReference type="EMBL" id="AJWJ01000636">
    <property type="protein sequence ID" value="KAF2069585.1"/>
    <property type="molecule type" value="Genomic_DNA"/>
</dbReference>
<evidence type="ECO:0000313" key="8">
    <source>
        <dbReference type="EMBL" id="KAF2069585.1"/>
    </source>
</evidence>
<evidence type="ECO:0008006" key="10">
    <source>
        <dbReference type="Google" id="ProtNLM"/>
    </source>
</evidence>
<protein>
    <recommendedName>
        <fullName evidence="10">Exocyst complex component Sec3 C-terminal domain-containing protein</fullName>
    </recommendedName>
</protein>
<dbReference type="Pfam" id="PF09763">
    <property type="entry name" value="Sec3_CC"/>
    <property type="match status" value="1"/>
</dbReference>
<dbReference type="PANTHER" id="PTHR16092:SF14">
    <property type="entry name" value="EXOCYST COMPLEX COMPONENT 1 ISOFORM X1"/>
    <property type="match status" value="1"/>
</dbReference>